<dbReference type="SUPFAM" id="SSF117074">
    <property type="entry name" value="Hypothetical protein PA1324"/>
    <property type="match status" value="1"/>
</dbReference>
<accession>A0ABW5SDS7</accession>
<feature type="domain" description="Calcineurin-like phosphoesterase" evidence="1">
    <location>
        <begin position="138"/>
        <end position="325"/>
    </location>
</feature>
<evidence type="ECO:0000259" key="3">
    <source>
        <dbReference type="Pfam" id="PF16371"/>
    </source>
</evidence>
<dbReference type="InterPro" id="IPR013783">
    <property type="entry name" value="Ig-like_fold"/>
</dbReference>
<evidence type="ECO:0000259" key="2">
    <source>
        <dbReference type="Pfam" id="PF16370"/>
    </source>
</evidence>
<dbReference type="Gene3D" id="2.60.40.10">
    <property type="entry name" value="Immunoglobulins"/>
    <property type="match status" value="1"/>
</dbReference>
<dbReference type="SUPFAM" id="SSF56300">
    <property type="entry name" value="Metallo-dependent phosphatases"/>
    <property type="match status" value="1"/>
</dbReference>
<dbReference type="InterPro" id="IPR051918">
    <property type="entry name" value="STPP_CPPED1"/>
</dbReference>
<dbReference type="InterPro" id="IPR004843">
    <property type="entry name" value="Calcineurin-like_PHP"/>
</dbReference>
<evidence type="ECO:0000313" key="5">
    <source>
        <dbReference type="Proteomes" id="UP001597357"/>
    </source>
</evidence>
<organism evidence="4 5">
    <name type="scientific">Mesonia sediminis</name>
    <dbReference type="NCBI Taxonomy" id="1703946"/>
    <lineage>
        <taxon>Bacteria</taxon>
        <taxon>Pseudomonadati</taxon>
        <taxon>Bacteroidota</taxon>
        <taxon>Flavobacteriia</taxon>
        <taxon>Flavobacteriales</taxon>
        <taxon>Flavobacteriaceae</taxon>
        <taxon>Mesonia</taxon>
    </lineage>
</organism>
<proteinExistence type="predicted"/>
<dbReference type="RefSeq" id="WP_379043646.1">
    <property type="nucleotide sequence ID" value="NZ_JBHULZ010000009.1"/>
</dbReference>
<feature type="domain" description="Calcineurin-like phosphoesterase N-terminal" evidence="3">
    <location>
        <begin position="42"/>
        <end position="105"/>
    </location>
</feature>
<keyword evidence="5" id="KW-1185">Reference proteome</keyword>
<dbReference type="InterPro" id="IPR032288">
    <property type="entry name" value="Metallophos_C"/>
</dbReference>
<sequence length="529" mass="60318">MIRILPIVLLTFISLWCVSAQNKVSGFVYEDLNKNGVKDLGEPGISQVGVSNGEQVVRTDKSGAYQLSVDKDQIIFVIKPTGYKVPVDENQLPQFYYIHKPEGSPVLNYKGVSPTGPLPEEVNFPLFATQESDRFSALIFGDPQAYNKKEIDYYYRGIIKELEGIQGVEFGLSLGDLVGDDLSLFKPYIKATQAVGIPWYNVLGNHDLNFDAELDQHSDETFEAHFGPTNYAFNIGKVHFIVLDDVLYPDPRDKKGYWGGFRKDQLNFVKNDLKYVPQDHLIVLAFHIPISETGKDTFNDKHREALFRLLKKHPYTLSLSAHTHIQKQDYFGKESGWRHKTPHHHYNVGTTSGDWYSGALNESGVPISTMRDGTPKGYAYIHFDANQYRIQYKVAEQPISYQIELYHPKVVAQANKTRAGLFANFFMGSKTDLVEYRVDSGKWKTMRFTPTLDPSYQLNLFKRDYANQLMPGKRGSNAIPSTHLWYAKLPAELTIGKHQIEVRATDRYGQVHYAQSVYNIETPQNNDYE</sequence>
<gene>
    <name evidence="4" type="ORF">ACFSQ0_02485</name>
</gene>
<feature type="domain" description="Calcineurin-like phosphoesterase C-terminal" evidence="2">
    <location>
        <begin position="346"/>
        <end position="511"/>
    </location>
</feature>
<dbReference type="InterPro" id="IPR032285">
    <property type="entry name" value="Metallophos_N"/>
</dbReference>
<comment type="caution">
    <text evidence="4">The sequence shown here is derived from an EMBL/GenBank/DDBJ whole genome shotgun (WGS) entry which is preliminary data.</text>
</comment>
<dbReference type="PANTHER" id="PTHR43143:SF6">
    <property type="entry name" value="BLL3016 PROTEIN"/>
    <property type="match status" value="1"/>
</dbReference>
<dbReference type="PANTHER" id="PTHR43143">
    <property type="entry name" value="METALLOPHOSPHOESTERASE, CALCINEURIN SUPERFAMILY"/>
    <property type="match status" value="1"/>
</dbReference>
<dbReference type="Proteomes" id="UP001597357">
    <property type="component" value="Unassembled WGS sequence"/>
</dbReference>
<dbReference type="Pfam" id="PF00149">
    <property type="entry name" value="Metallophos"/>
    <property type="match status" value="1"/>
</dbReference>
<dbReference type="InterPro" id="IPR029052">
    <property type="entry name" value="Metallo-depent_PP-like"/>
</dbReference>
<dbReference type="Pfam" id="PF16370">
    <property type="entry name" value="MetallophosC"/>
    <property type="match status" value="1"/>
</dbReference>
<dbReference type="Gene3D" id="3.60.21.10">
    <property type="match status" value="1"/>
</dbReference>
<dbReference type="EMBL" id="JBHULZ010000009">
    <property type="protein sequence ID" value="MFD2696847.1"/>
    <property type="molecule type" value="Genomic_DNA"/>
</dbReference>
<dbReference type="Pfam" id="PF16371">
    <property type="entry name" value="MetallophosN"/>
    <property type="match status" value="1"/>
</dbReference>
<evidence type="ECO:0000259" key="1">
    <source>
        <dbReference type="Pfam" id="PF00149"/>
    </source>
</evidence>
<name>A0ABW5SDS7_9FLAO</name>
<protein>
    <submittedName>
        <fullName evidence="4">Calcineurin-like phosphoesterase C-terminal domain-containing protein</fullName>
    </submittedName>
</protein>
<evidence type="ECO:0000313" key="4">
    <source>
        <dbReference type="EMBL" id="MFD2696847.1"/>
    </source>
</evidence>
<reference evidence="5" key="1">
    <citation type="journal article" date="2019" name="Int. J. Syst. Evol. Microbiol.">
        <title>The Global Catalogue of Microorganisms (GCM) 10K type strain sequencing project: providing services to taxonomists for standard genome sequencing and annotation.</title>
        <authorList>
            <consortium name="The Broad Institute Genomics Platform"/>
            <consortium name="The Broad Institute Genome Sequencing Center for Infectious Disease"/>
            <person name="Wu L."/>
            <person name="Ma J."/>
        </authorList>
    </citation>
    <scope>NUCLEOTIDE SEQUENCE [LARGE SCALE GENOMIC DNA]</scope>
    <source>
        <strain evidence="5">KCTC 42255</strain>
    </source>
</reference>